<keyword evidence="1" id="KW-0934">Plastid</keyword>
<reference evidence="1" key="1">
    <citation type="journal article" date="2019" name="Mitochondrial DNA Part B Resour">
        <title>Complete chloroplast genome of the hot desert herb Fagonia indica (Zygophyllaceae) from south-central Arabia.</title>
        <authorList>
            <person name="Ali M.A."/>
            <person name="Elshikh M.S."/>
            <person name="Kim S.-Y."/>
            <person name="Al-Hemaid F."/>
            <person name="Lee J."/>
            <person name="Lama D."/>
            <person name="Chhetri A."/>
            <person name="Pan T.K."/>
        </authorList>
    </citation>
    <scope>NUCLEOTIDE SEQUENCE</scope>
</reference>
<sequence length="96" mass="11343">MNLAPDIPQNGYRTLGSGEFNNRRLLACQPSFSFQDLSEKRENSVLIGREYLNRTNHPVDLFVCFRTKQLELGSVNWNVYYPYRGIFQLRRSLIWI</sequence>
<dbReference type="EMBL" id="MN521457">
    <property type="protein sequence ID" value="QIB71948.1"/>
    <property type="molecule type" value="Genomic_DNA"/>
</dbReference>
<name>A0A6C0UA12_9ROSI</name>
<keyword evidence="1" id="KW-0150">Chloroplast</keyword>
<protein>
    <submittedName>
        <fullName evidence="1">Uncharacterized protein</fullName>
    </submittedName>
</protein>
<geneLocation type="chloroplast" evidence="1"/>
<dbReference type="AlphaFoldDB" id="A0A6C0UA12"/>
<organism evidence="1">
    <name type="scientific">Fagonia indica</name>
    <dbReference type="NCBI Taxonomy" id="66629"/>
    <lineage>
        <taxon>Eukaryota</taxon>
        <taxon>Viridiplantae</taxon>
        <taxon>Streptophyta</taxon>
        <taxon>Embryophyta</taxon>
        <taxon>Tracheophyta</taxon>
        <taxon>Spermatophyta</taxon>
        <taxon>Magnoliopsida</taxon>
        <taxon>eudicotyledons</taxon>
        <taxon>Gunneridae</taxon>
        <taxon>Pentapetalae</taxon>
        <taxon>rosids</taxon>
        <taxon>fabids</taxon>
        <taxon>Zygophyllales</taxon>
        <taxon>Zygophyllaceae</taxon>
        <taxon>Zygophylloideae</taxon>
        <taxon>Fagonia</taxon>
    </lineage>
</organism>
<evidence type="ECO:0000313" key="1">
    <source>
        <dbReference type="EMBL" id="QIB71948.1"/>
    </source>
</evidence>
<accession>A0A6C0UA12</accession>
<proteinExistence type="predicted"/>